<protein>
    <recommendedName>
        <fullName evidence="4">Secreted protein</fullName>
    </recommendedName>
</protein>
<evidence type="ECO:0000256" key="1">
    <source>
        <dbReference type="SAM" id="SignalP"/>
    </source>
</evidence>
<keyword evidence="3" id="KW-1185">Reference proteome</keyword>
<accession>A0A2T7DKN4</accession>
<feature type="signal peptide" evidence="1">
    <location>
        <begin position="1"/>
        <end position="17"/>
    </location>
</feature>
<evidence type="ECO:0000313" key="2">
    <source>
        <dbReference type="EMBL" id="PUZ56146.1"/>
    </source>
</evidence>
<dbReference type="AlphaFoldDB" id="A0A2T7DKN4"/>
<dbReference type="EMBL" id="CM009753">
    <property type="protein sequence ID" value="PUZ56146.1"/>
    <property type="molecule type" value="Genomic_DNA"/>
</dbReference>
<dbReference type="Proteomes" id="UP000244336">
    <property type="component" value="Chromosome 5"/>
</dbReference>
<gene>
    <name evidence="2" type="ORF">GQ55_5G272500</name>
</gene>
<keyword evidence="1" id="KW-0732">Signal</keyword>
<name>A0A2T7DKN4_9POAL</name>
<organism evidence="2 3">
    <name type="scientific">Panicum hallii var. hallii</name>
    <dbReference type="NCBI Taxonomy" id="1504633"/>
    <lineage>
        <taxon>Eukaryota</taxon>
        <taxon>Viridiplantae</taxon>
        <taxon>Streptophyta</taxon>
        <taxon>Embryophyta</taxon>
        <taxon>Tracheophyta</taxon>
        <taxon>Spermatophyta</taxon>
        <taxon>Magnoliopsida</taxon>
        <taxon>Liliopsida</taxon>
        <taxon>Poales</taxon>
        <taxon>Poaceae</taxon>
        <taxon>PACMAD clade</taxon>
        <taxon>Panicoideae</taxon>
        <taxon>Panicodae</taxon>
        <taxon>Paniceae</taxon>
        <taxon>Panicinae</taxon>
        <taxon>Panicum</taxon>
        <taxon>Panicum sect. Panicum</taxon>
    </lineage>
</organism>
<reference evidence="2 3" key="1">
    <citation type="submission" date="2018-04" db="EMBL/GenBank/DDBJ databases">
        <title>WGS assembly of Panicum hallii var. hallii HAL2.</title>
        <authorList>
            <person name="Lovell J."/>
            <person name="Jenkins J."/>
            <person name="Lowry D."/>
            <person name="Mamidi S."/>
            <person name="Sreedasyam A."/>
            <person name="Weng X."/>
            <person name="Barry K."/>
            <person name="Bonette J."/>
            <person name="Campitelli B."/>
            <person name="Daum C."/>
            <person name="Gordon S."/>
            <person name="Gould B."/>
            <person name="Lipzen A."/>
            <person name="MacQueen A."/>
            <person name="Palacio-Mejia J."/>
            <person name="Plott C."/>
            <person name="Shakirov E."/>
            <person name="Shu S."/>
            <person name="Yoshinaga Y."/>
            <person name="Zane M."/>
            <person name="Rokhsar D."/>
            <person name="Grimwood J."/>
            <person name="Schmutz J."/>
            <person name="Juenger T."/>
        </authorList>
    </citation>
    <scope>NUCLEOTIDE SEQUENCE [LARGE SCALE GENOMIC DNA]</scope>
    <source>
        <strain evidence="3">cv. HAL2</strain>
    </source>
</reference>
<evidence type="ECO:0000313" key="3">
    <source>
        <dbReference type="Proteomes" id="UP000244336"/>
    </source>
</evidence>
<proteinExistence type="predicted"/>
<dbReference type="Gramene" id="PUZ56146">
    <property type="protein sequence ID" value="PUZ56146"/>
    <property type="gene ID" value="GQ55_5G272500"/>
</dbReference>
<feature type="chain" id="PRO_5015451152" description="Secreted protein" evidence="1">
    <location>
        <begin position="18"/>
        <end position="76"/>
    </location>
</feature>
<evidence type="ECO:0008006" key="4">
    <source>
        <dbReference type="Google" id="ProtNLM"/>
    </source>
</evidence>
<sequence>MQDLMPLVLFLLHSVQLEDAPDVRSRSILSDGTWPSCCAAPNSRWTRCLTGCRAQLQFKPPVAFRFYGEALNNCAD</sequence>